<accession>A0A8T0J0H9</accession>
<protein>
    <submittedName>
        <fullName evidence="2">Uncharacterized protein</fullName>
    </submittedName>
</protein>
<dbReference type="EMBL" id="CM026422">
    <property type="protein sequence ID" value="KAG0589017.1"/>
    <property type="molecule type" value="Genomic_DNA"/>
</dbReference>
<comment type="caution">
    <text evidence="2">The sequence shown here is derived from an EMBL/GenBank/DDBJ whole genome shotgun (WGS) entry which is preliminary data.</text>
</comment>
<reference evidence="2" key="1">
    <citation type="submission" date="2020-06" db="EMBL/GenBank/DDBJ databases">
        <title>WGS assembly of Ceratodon purpureus strain R40.</title>
        <authorList>
            <person name="Carey S.B."/>
            <person name="Jenkins J."/>
            <person name="Shu S."/>
            <person name="Lovell J.T."/>
            <person name="Sreedasyam A."/>
            <person name="Maumus F."/>
            <person name="Tiley G.P."/>
            <person name="Fernandez-Pozo N."/>
            <person name="Barry K."/>
            <person name="Chen C."/>
            <person name="Wang M."/>
            <person name="Lipzen A."/>
            <person name="Daum C."/>
            <person name="Saski C.A."/>
            <person name="Payton A.C."/>
            <person name="Mcbreen J.C."/>
            <person name="Conrad R.E."/>
            <person name="Kollar L.M."/>
            <person name="Olsson S."/>
            <person name="Huttunen S."/>
            <person name="Landis J.B."/>
            <person name="Wickett N.J."/>
            <person name="Johnson M.G."/>
            <person name="Rensing S.A."/>
            <person name="Grimwood J."/>
            <person name="Schmutz J."/>
            <person name="Mcdaniel S.F."/>
        </authorList>
    </citation>
    <scope>NUCLEOTIDE SEQUENCE</scope>
    <source>
        <strain evidence="2">R40</strain>
    </source>
</reference>
<feature type="compositionally biased region" description="Polar residues" evidence="1">
    <location>
        <begin position="65"/>
        <end position="83"/>
    </location>
</feature>
<proteinExistence type="predicted"/>
<evidence type="ECO:0000313" key="2">
    <source>
        <dbReference type="EMBL" id="KAG0589017.1"/>
    </source>
</evidence>
<evidence type="ECO:0000313" key="3">
    <source>
        <dbReference type="Proteomes" id="UP000822688"/>
    </source>
</evidence>
<organism evidence="2 3">
    <name type="scientific">Ceratodon purpureus</name>
    <name type="common">Fire moss</name>
    <name type="synonym">Dicranum purpureum</name>
    <dbReference type="NCBI Taxonomy" id="3225"/>
    <lineage>
        <taxon>Eukaryota</taxon>
        <taxon>Viridiplantae</taxon>
        <taxon>Streptophyta</taxon>
        <taxon>Embryophyta</taxon>
        <taxon>Bryophyta</taxon>
        <taxon>Bryophytina</taxon>
        <taxon>Bryopsida</taxon>
        <taxon>Dicranidae</taxon>
        <taxon>Pseudoditrichales</taxon>
        <taxon>Ditrichaceae</taxon>
        <taxon>Ceratodon</taxon>
    </lineage>
</organism>
<gene>
    <name evidence="2" type="ORF">KC19_2G286000</name>
</gene>
<keyword evidence="3" id="KW-1185">Reference proteome</keyword>
<sequence>MCRESALVVHKVKTSGTQWSVSFENMRPATTSLSMYTIIEEVKLMSDSSIRTSSLSRFSTLSSDPTSWTGKEQITHQPGSVLL</sequence>
<dbReference type="AlphaFoldDB" id="A0A8T0J0H9"/>
<evidence type="ECO:0000256" key="1">
    <source>
        <dbReference type="SAM" id="MobiDB-lite"/>
    </source>
</evidence>
<name>A0A8T0J0H9_CERPU</name>
<dbReference type="Proteomes" id="UP000822688">
    <property type="component" value="Chromosome 2"/>
</dbReference>
<feature type="region of interest" description="Disordered" evidence="1">
    <location>
        <begin position="60"/>
        <end position="83"/>
    </location>
</feature>